<comment type="caution">
    <text evidence="2">The sequence shown here is derived from an EMBL/GenBank/DDBJ whole genome shotgun (WGS) entry which is preliminary data.</text>
</comment>
<feature type="transmembrane region" description="Helical" evidence="1">
    <location>
        <begin position="41"/>
        <end position="58"/>
    </location>
</feature>
<feature type="transmembrane region" description="Helical" evidence="1">
    <location>
        <begin position="70"/>
        <end position="90"/>
    </location>
</feature>
<keyword evidence="1" id="KW-1133">Transmembrane helix</keyword>
<evidence type="ECO:0000313" key="2">
    <source>
        <dbReference type="EMBL" id="TWI91129.1"/>
    </source>
</evidence>
<keyword evidence="3" id="KW-1185">Reference proteome</keyword>
<keyword evidence="1" id="KW-0472">Membrane</keyword>
<dbReference type="RefSeq" id="WP_145710295.1">
    <property type="nucleotide sequence ID" value="NZ_BAAAFY010000001.1"/>
</dbReference>
<organism evidence="2 3">
    <name type="scientific">Chitinophaga japonensis</name>
    <name type="common">Flexibacter japonensis</name>
    <dbReference type="NCBI Taxonomy" id="104662"/>
    <lineage>
        <taxon>Bacteria</taxon>
        <taxon>Pseudomonadati</taxon>
        <taxon>Bacteroidota</taxon>
        <taxon>Chitinophagia</taxon>
        <taxon>Chitinophagales</taxon>
        <taxon>Chitinophagaceae</taxon>
        <taxon>Chitinophaga</taxon>
    </lineage>
</organism>
<protein>
    <submittedName>
        <fullName evidence="2">Uncharacterized protein</fullName>
    </submittedName>
</protein>
<reference evidence="2 3" key="1">
    <citation type="journal article" date="2013" name="Stand. Genomic Sci.">
        <title>Genomic Encyclopedia of Type Strains, Phase I: The one thousand microbial genomes (KMG-I) project.</title>
        <authorList>
            <person name="Kyrpides N.C."/>
            <person name="Woyke T."/>
            <person name="Eisen J.A."/>
            <person name="Garrity G."/>
            <person name="Lilburn T.G."/>
            <person name="Beck B.J."/>
            <person name="Whitman W.B."/>
            <person name="Hugenholtz P."/>
            <person name="Klenk H.P."/>
        </authorList>
    </citation>
    <scope>NUCLEOTIDE SEQUENCE [LARGE SCALE GENOMIC DNA]</scope>
    <source>
        <strain evidence="2 3">DSM 13484</strain>
    </source>
</reference>
<dbReference type="OrthoDB" id="954677at2"/>
<accession>A0A562TC87</accession>
<evidence type="ECO:0000313" key="3">
    <source>
        <dbReference type="Proteomes" id="UP000316778"/>
    </source>
</evidence>
<keyword evidence="1" id="KW-0812">Transmembrane</keyword>
<sequence>MEQDALKSAWQQAGSRPGAMQHIPAAGRSFPPALKAIRRQLLVESLGYAAFLLMYYDFFDGREKPFYLNALLVLCISLMLLHNIAGYLLIKNPVKAGNLKQSLTLYLQRVRQFSVVSLLSRLLGISGLLLFFLAQITWSATKYWILAGVLLFLGIQLFSLYRVWSGRIGQISSIVKDLDAA</sequence>
<proteinExistence type="predicted"/>
<gene>
    <name evidence="2" type="ORF">LX66_0491</name>
</gene>
<dbReference type="AlphaFoldDB" id="A0A562TC87"/>
<dbReference type="Proteomes" id="UP000316778">
    <property type="component" value="Unassembled WGS sequence"/>
</dbReference>
<feature type="transmembrane region" description="Helical" evidence="1">
    <location>
        <begin position="144"/>
        <end position="164"/>
    </location>
</feature>
<name>A0A562TC87_CHIJA</name>
<feature type="transmembrane region" description="Helical" evidence="1">
    <location>
        <begin position="118"/>
        <end position="138"/>
    </location>
</feature>
<evidence type="ECO:0000256" key="1">
    <source>
        <dbReference type="SAM" id="Phobius"/>
    </source>
</evidence>
<dbReference type="EMBL" id="VLLG01000002">
    <property type="protein sequence ID" value="TWI91129.1"/>
    <property type="molecule type" value="Genomic_DNA"/>
</dbReference>